<dbReference type="Pfam" id="PF01627">
    <property type="entry name" value="Hpt"/>
    <property type="match status" value="1"/>
</dbReference>
<evidence type="ECO:0000256" key="3">
    <source>
        <dbReference type="ARBA" id="ARBA00022553"/>
    </source>
</evidence>
<evidence type="ECO:0000256" key="2">
    <source>
        <dbReference type="ARBA" id="ARBA00012438"/>
    </source>
</evidence>
<dbReference type="InterPro" id="IPR004358">
    <property type="entry name" value="Sig_transdc_His_kin-like_C"/>
</dbReference>
<evidence type="ECO:0000259" key="11">
    <source>
        <dbReference type="PROSITE" id="PS50110"/>
    </source>
</evidence>
<evidence type="ECO:0000256" key="5">
    <source>
        <dbReference type="ARBA" id="ARBA00022777"/>
    </source>
</evidence>
<evidence type="ECO:0000259" key="13">
    <source>
        <dbReference type="PROSITE" id="PS50894"/>
    </source>
</evidence>
<feature type="domain" description="HPt" evidence="13">
    <location>
        <begin position="3"/>
        <end position="112"/>
    </location>
</feature>
<dbReference type="InterPro" id="IPR036890">
    <property type="entry name" value="HATPase_C_sf"/>
</dbReference>
<keyword evidence="6" id="KW-0902">Two-component regulatory system</keyword>
<dbReference type="Gene3D" id="3.30.565.10">
    <property type="entry name" value="Histidine kinase-like ATPase, C-terminal domain"/>
    <property type="match status" value="1"/>
</dbReference>
<dbReference type="EC" id="2.7.13.3" evidence="2"/>
<dbReference type="SMART" id="SM00073">
    <property type="entry name" value="HPT"/>
    <property type="match status" value="1"/>
</dbReference>
<comment type="caution">
    <text evidence="14">The sequence shown here is derived from an EMBL/GenBank/DDBJ whole genome shotgun (WGS) entry which is preliminary data.</text>
</comment>
<dbReference type="EMBL" id="JAKKUT010000005">
    <property type="protein sequence ID" value="MDG2991873.1"/>
    <property type="molecule type" value="Genomic_DNA"/>
</dbReference>
<dbReference type="Pfam" id="PF02518">
    <property type="entry name" value="HATPase_c"/>
    <property type="match status" value="1"/>
</dbReference>
<dbReference type="SUPFAM" id="SSF52172">
    <property type="entry name" value="CheY-like"/>
    <property type="match status" value="1"/>
</dbReference>
<reference evidence="14" key="1">
    <citation type="journal article" date="2022" name="Genome Biol. Evol.">
        <title>A New Gene Family Diagnostic for Intracellular Biomineralization of Amorphous Ca Carbonates by Cyanobacteria.</title>
        <authorList>
            <person name="Benzerara K."/>
            <person name="Duprat E."/>
            <person name="Bitard-Feildel T."/>
            <person name="Caumes G."/>
            <person name="Cassier-Chauvat C."/>
            <person name="Chauvat F."/>
            <person name="Dezi M."/>
            <person name="Diop S.I."/>
            <person name="Gaschignard G."/>
            <person name="Gorgen S."/>
            <person name="Gugger M."/>
            <person name="Lopez-Garcia P."/>
            <person name="Millet M."/>
            <person name="Skouri-Panet F."/>
            <person name="Moreira D."/>
            <person name="Callebaut I."/>
        </authorList>
    </citation>
    <scope>NUCLEOTIDE SEQUENCE</scope>
    <source>
        <strain evidence="14">G9</strain>
    </source>
</reference>
<evidence type="ECO:0000313" key="14">
    <source>
        <dbReference type="EMBL" id="MDG2991873.1"/>
    </source>
</evidence>
<dbReference type="RefSeq" id="WP_277867795.1">
    <property type="nucleotide sequence ID" value="NZ_JAKKUT010000005.1"/>
</dbReference>
<keyword evidence="15" id="KW-1185">Reference proteome</keyword>
<evidence type="ECO:0000259" key="10">
    <source>
        <dbReference type="PROSITE" id="PS50109"/>
    </source>
</evidence>
<dbReference type="PRINTS" id="PR00344">
    <property type="entry name" value="BCTRLSENSOR"/>
</dbReference>
<dbReference type="InterPro" id="IPR011006">
    <property type="entry name" value="CheY-like_superfamily"/>
</dbReference>
<comment type="catalytic activity">
    <reaction evidence="1">
        <text>ATP + protein L-histidine = ADP + protein N-phospho-L-histidine.</text>
        <dbReference type="EC" id="2.7.13.3"/>
    </reaction>
</comment>
<dbReference type="InterPro" id="IPR005467">
    <property type="entry name" value="His_kinase_dom"/>
</dbReference>
<name>A0ABT6F266_9SYNE</name>
<dbReference type="InterPro" id="IPR051315">
    <property type="entry name" value="Bact_Chemotaxis_CheA"/>
</dbReference>
<keyword evidence="3 8" id="KW-0597">Phosphoprotein</keyword>
<keyword evidence="4" id="KW-0808">Transferase</keyword>
<protein>
    <recommendedName>
        <fullName evidence="2">histidine kinase</fullName>
        <ecNumber evidence="2">2.7.13.3</ecNumber>
    </recommendedName>
</protein>
<dbReference type="Gene3D" id="1.20.120.160">
    <property type="entry name" value="HPT domain"/>
    <property type="match status" value="1"/>
</dbReference>
<dbReference type="InterPro" id="IPR036641">
    <property type="entry name" value="HPT_dom_sf"/>
</dbReference>
<dbReference type="PROSITE" id="PS50109">
    <property type="entry name" value="HIS_KIN"/>
    <property type="match status" value="1"/>
</dbReference>
<keyword evidence="5" id="KW-0418">Kinase</keyword>
<dbReference type="Pfam" id="PF01584">
    <property type="entry name" value="CheW"/>
    <property type="match status" value="1"/>
</dbReference>
<dbReference type="InterPro" id="IPR002545">
    <property type="entry name" value="CheW-lke_dom"/>
</dbReference>
<dbReference type="SUPFAM" id="SSF50341">
    <property type="entry name" value="CheW-like"/>
    <property type="match status" value="1"/>
</dbReference>
<gene>
    <name evidence="14" type="ORF">L3556_13170</name>
</gene>
<dbReference type="Gene3D" id="3.40.50.2300">
    <property type="match status" value="1"/>
</dbReference>
<feature type="domain" description="Response regulatory" evidence="11">
    <location>
        <begin position="943"/>
        <end position="1060"/>
    </location>
</feature>
<dbReference type="Gene3D" id="2.30.30.40">
    <property type="entry name" value="SH3 Domains"/>
    <property type="match status" value="1"/>
</dbReference>
<dbReference type="PROSITE" id="PS50110">
    <property type="entry name" value="RESPONSE_REGULATORY"/>
    <property type="match status" value="1"/>
</dbReference>
<dbReference type="SMART" id="SM00448">
    <property type="entry name" value="REC"/>
    <property type="match status" value="1"/>
</dbReference>
<feature type="region of interest" description="Disordered" evidence="9">
    <location>
        <begin position="395"/>
        <end position="423"/>
    </location>
</feature>
<dbReference type="InterPro" id="IPR001789">
    <property type="entry name" value="Sig_transdc_resp-reg_receiver"/>
</dbReference>
<feature type="modified residue" description="4-aspartylphosphate" evidence="8">
    <location>
        <position position="993"/>
    </location>
</feature>
<evidence type="ECO:0000256" key="6">
    <source>
        <dbReference type="ARBA" id="ARBA00023012"/>
    </source>
</evidence>
<dbReference type="InterPro" id="IPR008207">
    <property type="entry name" value="Sig_transdc_His_kin_Hpt_dom"/>
</dbReference>
<feature type="compositionally biased region" description="Low complexity" evidence="9">
    <location>
        <begin position="400"/>
        <end position="411"/>
    </location>
</feature>
<dbReference type="InterPro" id="IPR036061">
    <property type="entry name" value="CheW-like_dom_sf"/>
</dbReference>
<evidence type="ECO:0000256" key="7">
    <source>
        <dbReference type="PROSITE-ProRule" id="PRU00110"/>
    </source>
</evidence>
<evidence type="ECO:0000259" key="12">
    <source>
        <dbReference type="PROSITE" id="PS50851"/>
    </source>
</evidence>
<dbReference type="SMART" id="SM00387">
    <property type="entry name" value="HATPase_c"/>
    <property type="match status" value="1"/>
</dbReference>
<proteinExistence type="predicted"/>
<evidence type="ECO:0000256" key="1">
    <source>
        <dbReference type="ARBA" id="ARBA00000085"/>
    </source>
</evidence>
<dbReference type="PANTHER" id="PTHR43395:SF1">
    <property type="entry name" value="CHEMOTAXIS PROTEIN CHEA"/>
    <property type="match status" value="1"/>
</dbReference>
<dbReference type="CDD" id="cd16916">
    <property type="entry name" value="HATPase_CheA-like"/>
    <property type="match status" value="1"/>
</dbReference>
<dbReference type="SUPFAM" id="SSF55874">
    <property type="entry name" value="ATPase domain of HSP90 chaperone/DNA topoisomerase II/histidine kinase"/>
    <property type="match status" value="1"/>
</dbReference>
<dbReference type="InterPro" id="IPR004105">
    <property type="entry name" value="CheA-like_dim"/>
</dbReference>
<feature type="domain" description="CheW-like" evidence="12">
    <location>
        <begin position="778"/>
        <end position="920"/>
    </location>
</feature>
<reference evidence="14" key="2">
    <citation type="submission" date="2022-01" db="EMBL/GenBank/DDBJ databases">
        <authorList>
            <person name="Zivanovic Y."/>
            <person name="Moreira D."/>
            <person name="Lopez-Garcia P."/>
        </authorList>
    </citation>
    <scope>NUCLEOTIDE SEQUENCE</scope>
    <source>
        <strain evidence="14">G9</strain>
    </source>
</reference>
<dbReference type="SMART" id="SM01231">
    <property type="entry name" value="H-kinase_dim"/>
    <property type="match status" value="1"/>
</dbReference>
<feature type="modified residue" description="Phosphohistidine" evidence="7">
    <location>
        <position position="52"/>
    </location>
</feature>
<dbReference type="Pfam" id="PF00072">
    <property type="entry name" value="Response_reg"/>
    <property type="match status" value="1"/>
</dbReference>
<feature type="region of interest" description="Disordered" evidence="9">
    <location>
        <begin position="301"/>
        <end position="323"/>
    </location>
</feature>
<evidence type="ECO:0000313" key="15">
    <source>
        <dbReference type="Proteomes" id="UP001154265"/>
    </source>
</evidence>
<evidence type="ECO:0000256" key="9">
    <source>
        <dbReference type="SAM" id="MobiDB-lite"/>
    </source>
</evidence>
<organism evidence="14 15">
    <name type="scientific">Candidatus Synechococcus calcipolaris G9</name>
    <dbReference type="NCBI Taxonomy" id="1497997"/>
    <lineage>
        <taxon>Bacteria</taxon>
        <taxon>Bacillati</taxon>
        <taxon>Cyanobacteriota</taxon>
        <taxon>Cyanophyceae</taxon>
        <taxon>Synechococcales</taxon>
        <taxon>Synechococcaceae</taxon>
        <taxon>Synechococcus</taxon>
    </lineage>
</organism>
<feature type="domain" description="Histidine kinase" evidence="10">
    <location>
        <begin position="542"/>
        <end position="776"/>
    </location>
</feature>
<dbReference type="CDD" id="cd00088">
    <property type="entry name" value="HPT"/>
    <property type="match status" value="1"/>
</dbReference>
<sequence length="1068" mass="118614">MPDVSVDELVRLQFLEEAQDYLQVIETGLLELGDIPEQERRSRLDGILRAAHSIKGGAAMMGFQNLSQLAHRMEDFFKVLRGGRPVDAFVQQELLRAVDQLQQVITLTRQGTEPKPSWLSSQADPIFNHLQEILGDPQAEDEMALLSEDGGNDMRVMLFESEVEACLQRLEAVIADPAQPCLREELEIAAQELEGLGQILELPAFTSFCASVNDYLKSNPTPLGTLAAQVLQQWRRSQALVLIGQLTALPDHFDPTAMPVMPLESSTTVTADALFIDEVDQVDARDEDEFSVIQLEDSTVPQLGEGTVTGDRPEPALGNSFDGESFADFELEQINLEGLADVLGGEFPLEVPPLGEDSGSLAAMNDELVEGEPVDNETAEDETDDDDIETILGVDSFPSQTTQKETTDQQTLSQPATPSPGAIAPEIQDMTVRVAVQQLDHLSDLFGELTIERNGLDLQLERLHQLLEMLKGKVRALEQSNFRLRTGYDRFGSGVKVVGNAVESLSTVPGRSPTPLTPSLPGGDWHQGFDSLEFDRYSDLHLLSQEVMESIVQIQEITSDLEIGLEDTEHTSRDLNRTAKQLQTRFTQIRMRPFADLANRYPRLIRHLCQEHGKRVKLDIQGGHTLIDRSVLAILSDPLMHIVRNAFDHGLESPSDRQRQGKSPQGHIELRATYRGNQTVITITDDGRGIDPEKLRQKALQLGFHSQTLNSARDRELIDLIFEPGFSTASQVTSLSGRGVGMDVVRTNLRQVRGDVRVETRLGEGTTFTITVPYTLSVVRVLLAEVAGMLVAIPTEAIEEMMLRDRYPIIETVGQKILDWQGYMIPLVQLQDYFRFSRPHRSLDMDAIPTINDPTVMLLAQGDDLIGIEIDRYWGEQEVTIRQVDGDMGLPPGFSGCTILGDGRIVPLIDTLALLRWFDHASLGDGAPARPPAPTLNLPQQETILVVDDSINVRRFLANTLEKAGYHVEQAKDGQEALDKLQTDLRVDAVICDIEMPRLDGYGFLAHVKTLGHRQQLPITMLTSRTGDKHRQLAFNLGAAAYFSKPFRETELLKSLRQLINGETLHGH</sequence>
<evidence type="ECO:0000256" key="4">
    <source>
        <dbReference type="ARBA" id="ARBA00022679"/>
    </source>
</evidence>
<dbReference type="Proteomes" id="UP001154265">
    <property type="component" value="Unassembled WGS sequence"/>
</dbReference>
<accession>A0ABT6F266</accession>
<evidence type="ECO:0000256" key="8">
    <source>
        <dbReference type="PROSITE-ProRule" id="PRU00169"/>
    </source>
</evidence>
<dbReference type="PROSITE" id="PS50851">
    <property type="entry name" value="CHEW"/>
    <property type="match status" value="1"/>
</dbReference>
<dbReference type="InterPro" id="IPR003594">
    <property type="entry name" value="HATPase_dom"/>
</dbReference>
<dbReference type="SMART" id="SM00260">
    <property type="entry name" value="CheW"/>
    <property type="match status" value="1"/>
</dbReference>
<dbReference type="PANTHER" id="PTHR43395">
    <property type="entry name" value="SENSOR HISTIDINE KINASE CHEA"/>
    <property type="match status" value="1"/>
</dbReference>
<dbReference type="SUPFAM" id="SSF47226">
    <property type="entry name" value="Histidine-containing phosphotransfer domain, HPT domain"/>
    <property type="match status" value="1"/>
</dbReference>
<dbReference type="PROSITE" id="PS50894">
    <property type="entry name" value="HPT"/>
    <property type="match status" value="1"/>
</dbReference>